<dbReference type="GO" id="GO:0032153">
    <property type="term" value="C:cell division site"/>
    <property type="evidence" value="ECO:0007669"/>
    <property type="project" value="TreeGrafter"/>
</dbReference>
<reference evidence="6" key="1">
    <citation type="submission" date="2023-03" db="EMBL/GenBank/DDBJ databases">
        <authorList>
            <person name="Steffen K."/>
            <person name="Cardenas P."/>
        </authorList>
    </citation>
    <scope>NUCLEOTIDE SEQUENCE</scope>
</reference>
<dbReference type="FunFam" id="3.30.1490.110:FF:000001">
    <property type="entry name" value="Cell division protein FtsA"/>
    <property type="match status" value="1"/>
</dbReference>
<dbReference type="GO" id="GO:0051301">
    <property type="term" value="P:cell division"/>
    <property type="evidence" value="ECO:0007669"/>
    <property type="project" value="UniProtKB-KW"/>
</dbReference>
<evidence type="ECO:0000256" key="3">
    <source>
        <dbReference type="ARBA" id="ARBA00023136"/>
    </source>
</evidence>
<dbReference type="PANTHER" id="PTHR32432:SF4">
    <property type="entry name" value="CELL DIVISION PROTEIN FTSA"/>
    <property type="match status" value="1"/>
</dbReference>
<accession>A0AA35VX82</accession>
<organism evidence="6 7">
    <name type="scientific">Geodia barretti</name>
    <name type="common">Barrett's horny sponge</name>
    <dbReference type="NCBI Taxonomy" id="519541"/>
    <lineage>
        <taxon>Eukaryota</taxon>
        <taxon>Metazoa</taxon>
        <taxon>Porifera</taxon>
        <taxon>Demospongiae</taxon>
        <taxon>Heteroscleromorpha</taxon>
        <taxon>Tetractinellida</taxon>
        <taxon>Astrophorina</taxon>
        <taxon>Geodiidae</taxon>
        <taxon>Geodia</taxon>
    </lineage>
</organism>
<evidence type="ECO:0000256" key="4">
    <source>
        <dbReference type="ARBA" id="ARBA00023306"/>
    </source>
</evidence>
<dbReference type="PANTHER" id="PTHR32432">
    <property type="entry name" value="CELL DIVISION PROTEIN FTSA-RELATED"/>
    <property type="match status" value="1"/>
</dbReference>
<dbReference type="Gene3D" id="3.30.1490.110">
    <property type="match status" value="1"/>
</dbReference>
<keyword evidence="2 6" id="KW-0132">Cell division</keyword>
<feature type="domain" description="SHS2" evidence="5">
    <location>
        <begin position="8"/>
        <end position="193"/>
    </location>
</feature>
<dbReference type="NCBIfam" id="TIGR01174">
    <property type="entry name" value="ftsA"/>
    <property type="match status" value="1"/>
</dbReference>
<proteinExistence type="inferred from homology"/>
<keyword evidence="1" id="KW-1003">Cell membrane</keyword>
<evidence type="ECO:0000313" key="6">
    <source>
        <dbReference type="EMBL" id="CAI7988897.1"/>
    </source>
</evidence>
<dbReference type="GO" id="GO:0009898">
    <property type="term" value="C:cytoplasmic side of plasma membrane"/>
    <property type="evidence" value="ECO:0007669"/>
    <property type="project" value="TreeGrafter"/>
</dbReference>
<dbReference type="InterPro" id="IPR020823">
    <property type="entry name" value="Cell_div_FtsA"/>
</dbReference>
<keyword evidence="3" id="KW-0472">Membrane</keyword>
<evidence type="ECO:0000256" key="1">
    <source>
        <dbReference type="ARBA" id="ARBA00022475"/>
    </source>
</evidence>
<dbReference type="InterPro" id="IPR043129">
    <property type="entry name" value="ATPase_NBD"/>
</dbReference>
<dbReference type="Gene3D" id="3.30.420.40">
    <property type="match status" value="2"/>
</dbReference>
<dbReference type="SMART" id="SM00842">
    <property type="entry name" value="FtsA"/>
    <property type="match status" value="1"/>
</dbReference>
<evidence type="ECO:0000259" key="5">
    <source>
        <dbReference type="SMART" id="SM00842"/>
    </source>
</evidence>
<dbReference type="EMBL" id="CASHTH010000012">
    <property type="protein sequence ID" value="CAI7988897.1"/>
    <property type="molecule type" value="Genomic_DNA"/>
</dbReference>
<dbReference type="HAMAP" id="MF_02033">
    <property type="entry name" value="FtsA"/>
    <property type="match status" value="1"/>
</dbReference>
<evidence type="ECO:0000256" key="2">
    <source>
        <dbReference type="ARBA" id="ARBA00022618"/>
    </source>
</evidence>
<evidence type="ECO:0000313" key="7">
    <source>
        <dbReference type="Proteomes" id="UP001174909"/>
    </source>
</evidence>
<sequence>MAKKTNVVVGLDIGTHKICAVVGEQTDQGPEVVGVGIHPSRGLRKGVVINVEATMEGIKKAVEEAEIMAGCEINTVFAGIAGGHIRGFNSHGVVAVKNKEVTDADVDRVIDAAKAVAIPMDREVLHVLPQEFAIDGQGGIQEPRGMAGVRLEASVHIVTGAVAAAQNVIKCCNRTGLNVADFVLEPLASADATLTQEEKELGVALVDMGGGTTDIALFHGGSVKHTAVLGVGGNHVTSDIAAGLHAPMAAAEQLKQRYGCVGTDLINRDDMLEVPSVGGRSPRSVSRQILCEIIEPRLEEVFHMVRREIGKSGYEDHLVSGIVMTGGSTLLPGIIEMAERIFNVPVRQGVPANVTGLVDVVSSPVYATGTGLLLYGLGQQDRNPFRIRDSDPLFYKVRGRMTEWFKEFF</sequence>
<dbReference type="AlphaFoldDB" id="A0AA35VX82"/>
<dbReference type="PIRSF" id="PIRSF003101">
    <property type="entry name" value="FtsA"/>
    <property type="match status" value="1"/>
</dbReference>
<name>A0AA35VX82_GEOBA</name>
<dbReference type="InterPro" id="IPR050696">
    <property type="entry name" value="FtsA/MreB"/>
</dbReference>
<keyword evidence="7" id="KW-1185">Reference proteome</keyword>
<dbReference type="InterPro" id="IPR003494">
    <property type="entry name" value="SHS2_FtsA"/>
</dbReference>
<dbReference type="Pfam" id="PF02491">
    <property type="entry name" value="SHS2_FTSA"/>
    <property type="match status" value="1"/>
</dbReference>
<comment type="caution">
    <text evidence="6">The sequence shown here is derived from an EMBL/GenBank/DDBJ whole genome shotgun (WGS) entry which is preliminary data.</text>
</comment>
<dbReference type="Pfam" id="PF14450">
    <property type="entry name" value="FtsA"/>
    <property type="match status" value="2"/>
</dbReference>
<dbReference type="Proteomes" id="UP001174909">
    <property type="component" value="Unassembled WGS sequence"/>
</dbReference>
<dbReference type="SUPFAM" id="SSF53067">
    <property type="entry name" value="Actin-like ATPase domain"/>
    <property type="match status" value="2"/>
</dbReference>
<keyword evidence="4" id="KW-0131">Cell cycle</keyword>
<gene>
    <name evidence="6" type="ORF">GBAR_LOCUS75</name>
</gene>
<protein>
    <submittedName>
        <fullName evidence="6">Cell division protein FtsA</fullName>
    </submittedName>
</protein>
<dbReference type="CDD" id="cd24048">
    <property type="entry name" value="ASKHA_NBD_FtsA"/>
    <property type="match status" value="1"/>
</dbReference>